<dbReference type="EMBL" id="FUEG01000001">
    <property type="protein sequence ID" value="SJK97065.1"/>
    <property type="molecule type" value="Genomic_DNA"/>
</dbReference>
<feature type="compositionally biased region" description="Acidic residues" evidence="9">
    <location>
        <begin position="10"/>
        <end position="39"/>
    </location>
</feature>
<evidence type="ECO:0000313" key="12">
    <source>
        <dbReference type="Proteomes" id="UP000219338"/>
    </source>
</evidence>
<feature type="region of interest" description="Disordered" evidence="9">
    <location>
        <begin position="562"/>
        <end position="607"/>
    </location>
</feature>
<gene>
    <name evidence="11" type="ORF">ARMOST_00315</name>
</gene>
<keyword evidence="5" id="KW-0862">Zinc</keyword>
<reference evidence="12" key="1">
    <citation type="journal article" date="2017" name="Nat. Ecol. Evol.">
        <title>Genome expansion and lineage-specific genetic innovations in the forest pathogenic fungi Armillaria.</title>
        <authorList>
            <person name="Sipos G."/>
            <person name="Prasanna A.N."/>
            <person name="Walter M.C."/>
            <person name="O'Connor E."/>
            <person name="Balint B."/>
            <person name="Krizsan K."/>
            <person name="Kiss B."/>
            <person name="Hess J."/>
            <person name="Varga T."/>
            <person name="Slot J."/>
            <person name="Riley R."/>
            <person name="Boka B."/>
            <person name="Rigling D."/>
            <person name="Barry K."/>
            <person name="Lee J."/>
            <person name="Mihaltcheva S."/>
            <person name="LaButti K."/>
            <person name="Lipzen A."/>
            <person name="Waldron R."/>
            <person name="Moloney N.M."/>
            <person name="Sperisen C."/>
            <person name="Kredics L."/>
            <person name="Vagvoelgyi C."/>
            <person name="Patrignani A."/>
            <person name="Fitzpatrick D."/>
            <person name="Nagy I."/>
            <person name="Doyle S."/>
            <person name="Anderson J.B."/>
            <person name="Grigoriev I.V."/>
            <person name="Gueldener U."/>
            <person name="Muensterkoetter M."/>
            <person name="Nagy L.G."/>
        </authorList>
    </citation>
    <scope>NUCLEOTIDE SEQUENCE [LARGE SCALE GENOMIC DNA]</scope>
    <source>
        <strain evidence="12">C18/9</strain>
    </source>
</reference>
<sequence>MADVGTAEPQPEDVVDPLDEDGEWDEDENYDDEDLDGETEEMAQRLREQLMADINRVNAAAAAAVPPPDLPLPVPLPTVSLSRKEEAILGTMKSILAFLDKDTLGRSTLESTILSGVQGDSVFHILQATVATGRVPKEIAMPLHHSLMSLARSEALFGKLRHSDASSIQLDIGKRKRAEEDEGLQTDARPSKRPFVQYDLNAHVIEAVGVVSHAIASSTTPTLEPSLIASVQLQLHHIFLFSVTSAPRGGNGMNALQEIGGLIQVLGVLSGIQIGQNSPTQSTGPTSSSFHGIGTAVYPCPACPKTFSRLYSLRSHQRIHGVERPFRCEHCPASFARNHDLKRHAKLHDKKAWKCSGCDKIFSRRDAIKRHQNVSRNHGTKGEACIGAMVIEVENEDDEDSAREEKRAKLWNGIATSHSSGAAGETEEGEIEPSVLSALQTTVLTLHPLLQAHVSNALGANALQTASQPVDAAGSQATLASVIARAQQQNGDSAAPSQTATQSPVQPPTIPSSTTTPTSLPAVINEDGEDVSANDAQSHSLSMFGLSDAQTQMLEQAIAGAALAAQAQAEAEAALEEEDNDEDLDDDGEYDEDNGEDLELVSIPPAP</sequence>
<dbReference type="SMART" id="SM00355">
    <property type="entry name" value="ZnF_C2H2"/>
    <property type="match status" value="3"/>
</dbReference>
<feature type="domain" description="C2H2-type" evidence="10">
    <location>
        <begin position="353"/>
        <end position="383"/>
    </location>
</feature>
<evidence type="ECO:0000256" key="2">
    <source>
        <dbReference type="ARBA" id="ARBA00022723"/>
    </source>
</evidence>
<evidence type="ECO:0000259" key="10">
    <source>
        <dbReference type="PROSITE" id="PS50157"/>
    </source>
</evidence>
<dbReference type="PANTHER" id="PTHR24404:SF114">
    <property type="entry name" value="KLUMPFUSS, ISOFORM B-RELATED"/>
    <property type="match status" value="1"/>
</dbReference>
<dbReference type="FunFam" id="3.30.160.60:FF:000110">
    <property type="entry name" value="Zinc finger protein-like"/>
    <property type="match status" value="1"/>
</dbReference>
<evidence type="ECO:0000256" key="5">
    <source>
        <dbReference type="ARBA" id="ARBA00022833"/>
    </source>
</evidence>
<dbReference type="GO" id="GO:0000978">
    <property type="term" value="F:RNA polymerase II cis-regulatory region sequence-specific DNA binding"/>
    <property type="evidence" value="ECO:0007669"/>
    <property type="project" value="TreeGrafter"/>
</dbReference>
<evidence type="ECO:0000256" key="4">
    <source>
        <dbReference type="ARBA" id="ARBA00022771"/>
    </source>
</evidence>
<evidence type="ECO:0000256" key="3">
    <source>
        <dbReference type="ARBA" id="ARBA00022737"/>
    </source>
</evidence>
<feature type="compositionally biased region" description="Low complexity" evidence="9">
    <location>
        <begin position="562"/>
        <end position="572"/>
    </location>
</feature>
<evidence type="ECO:0000256" key="9">
    <source>
        <dbReference type="SAM" id="MobiDB-lite"/>
    </source>
</evidence>
<dbReference type="OMA" id="KLWNGIA"/>
<dbReference type="STRING" id="47428.A0A284QKV8"/>
<dbReference type="SUPFAM" id="SSF57667">
    <property type="entry name" value="beta-beta-alpha zinc fingers"/>
    <property type="match status" value="2"/>
</dbReference>
<keyword evidence="12" id="KW-1185">Reference proteome</keyword>
<evidence type="ECO:0000256" key="1">
    <source>
        <dbReference type="ARBA" id="ARBA00004123"/>
    </source>
</evidence>
<keyword evidence="7" id="KW-0539">Nucleus</keyword>
<dbReference type="InterPro" id="IPR036236">
    <property type="entry name" value="Znf_C2H2_sf"/>
</dbReference>
<feature type="compositionally biased region" description="Low complexity" evidence="9">
    <location>
        <begin position="511"/>
        <end position="521"/>
    </location>
</feature>
<feature type="domain" description="C2H2-type" evidence="10">
    <location>
        <begin position="298"/>
        <end position="325"/>
    </location>
</feature>
<evidence type="ECO:0000313" key="11">
    <source>
        <dbReference type="EMBL" id="SJK97065.1"/>
    </source>
</evidence>
<feature type="compositionally biased region" description="Polar residues" evidence="9">
    <location>
        <begin position="486"/>
        <end position="500"/>
    </location>
</feature>
<feature type="region of interest" description="Disordered" evidence="9">
    <location>
        <begin position="486"/>
        <end position="523"/>
    </location>
</feature>
<feature type="domain" description="C2H2-type" evidence="10">
    <location>
        <begin position="326"/>
        <end position="353"/>
    </location>
</feature>
<dbReference type="PROSITE" id="PS00028">
    <property type="entry name" value="ZINC_FINGER_C2H2_1"/>
    <property type="match status" value="2"/>
</dbReference>
<dbReference type="GO" id="GO:0006357">
    <property type="term" value="P:regulation of transcription by RNA polymerase II"/>
    <property type="evidence" value="ECO:0007669"/>
    <property type="project" value="TreeGrafter"/>
</dbReference>
<dbReference type="GO" id="GO:0003700">
    <property type="term" value="F:DNA-binding transcription factor activity"/>
    <property type="evidence" value="ECO:0007669"/>
    <property type="project" value="TreeGrafter"/>
</dbReference>
<name>A0A284QKV8_ARMOS</name>
<dbReference type="GO" id="GO:0008270">
    <property type="term" value="F:zinc ion binding"/>
    <property type="evidence" value="ECO:0007669"/>
    <property type="project" value="UniProtKB-KW"/>
</dbReference>
<keyword evidence="6" id="KW-0238">DNA-binding</keyword>
<dbReference type="OrthoDB" id="8922241at2759"/>
<feature type="region of interest" description="Disordered" evidence="9">
    <location>
        <begin position="1"/>
        <end position="39"/>
    </location>
</feature>
<keyword evidence="2" id="KW-0479">Metal-binding</keyword>
<evidence type="ECO:0000256" key="7">
    <source>
        <dbReference type="ARBA" id="ARBA00023242"/>
    </source>
</evidence>
<dbReference type="AlphaFoldDB" id="A0A284QKV8"/>
<dbReference type="GO" id="GO:0005634">
    <property type="term" value="C:nucleus"/>
    <property type="evidence" value="ECO:0007669"/>
    <property type="project" value="UniProtKB-SubCell"/>
</dbReference>
<proteinExistence type="predicted"/>
<dbReference type="FunFam" id="3.30.160.60:FF:000446">
    <property type="entry name" value="Zinc finger protein"/>
    <property type="match status" value="1"/>
</dbReference>
<dbReference type="Gene3D" id="3.30.160.60">
    <property type="entry name" value="Classic Zinc Finger"/>
    <property type="match status" value="2"/>
</dbReference>
<dbReference type="Pfam" id="PF00096">
    <property type="entry name" value="zf-C2H2"/>
    <property type="match status" value="3"/>
</dbReference>
<dbReference type="PROSITE" id="PS50157">
    <property type="entry name" value="ZINC_FINGER_C2H2_2"/>
    <property type="match status" value="3"/>
</dbReference>
<protein>
    <recommendedName>
        <fullName evidence="10">C2H2-type domain-containing protein</fullName>
    </recommendedName>
</protein>
<feature type="compositionally biased region" description="Acidic residues" evidence="9">
    <location>
        <begin position="573"/>
        <end position="599"/>
    </location>
</feature>
<dbReference type="Proteomes" id="UP000219338">
    <property type="component" value="Unassembled WGS sequence"/>
</dbReference>
<accession>A0A284QKV8</accession>
<dbReference type="InterPro" id="IPR013087">
    <property type="entry name" value="Znf_C2H2_type"/>
</dbReference>
<keyword evidence="4 8" id="KW-0863">Zinc-finger</keyword>
<organism evidence="11 12">
    <name type="scientific">Armillaria ostoyae</name>
    <name type="common">Armillaria root rot fungus</name>
    <dbReference type="NCBI Taxonomy" id="47428"/>
    <lineage>
        <taxon>Eukaryota</taxon>
        <taxon>Fungi</taxon>
        <taxon>Dikarya</taxon>
        <taxon>Basidiomycota</taxon>
        <taxon>Agaricomycotina</taxon>
        <taxon>Agaricomycetes</taxon>
        <taxon>Agaricomycetidae</taxon>
        <taxon>Agaricales</taxon>
        <taxon>Marasmiineae</taxon>
        <taxon>Physalacriaceae</taxon>
        <taxon>Armillaria</taxon>
    </lineage>
</organism>
<dbReference type="PANTHER" id="PTHR24404">
    <property type="entry name" value="ZINC FINGER PROTEIN"/>
    <property type="match status" value="1"/>
</dbReference>
<keyword evidence="3" id="KW-0677">Repeat</keyword>
<evidence type="ECO:0000256" key="6">
    <source>
        <dbReference type="ARBA" id="ARBA00023125"/>
    </source>
</evidence>
<dbReference type="InterPro" id="IPR050589">
    <property type="entry name" value="Ikaros_C2H2-ZF"/>
</dbReference>
<feature type="region of interest" description="Disordered" evidence="9">
    <location>
        <begin position="171"/>
        <end position="190"/>
    </location>
</feature>
<evidence type="ECO:0000256" key="8">
    <source>
        <dbReference type="PROSITE-ProRule" id="PRU00042"/>
    </source>
</evidence>
<comment type="subcellular location">
    <subcellularLocation>
        <location evidence="1">Nucleus</location>
    </subcellularLocation>
</comment>